<dbReference type="GeneID" id="5893351"/>
<evidence type="ECO:0000313" key="2">
    <source>
        <dbReference type="EMBL" id="EDQ87056.1"/>
    </source>
</evidence>
<dbReference type="GO" id="GO:0008168">
    <property type="term" value="F:methyltransferase activity"/>
    <property type="evidence" value="ECO:0007669"/>
    <property type="project" value="InterPro"/>
</dbReference>
<evidence type="ECO:0000313" key="3">
    <source>
        <dbReference type="Proteomes" id="UP000001357"/>
    </source>
</evidence>
<dbReference type="SUPFAM" id="SSF53335">
    <property type="entry name" value="S-adenosyl-L-methionine-dependent methyltransferases"/>
    <property type="match status" value="1"/>
</dbReference>
<dbReference type="KEGG" id="mbr:MONBRDRAFT_33477"/>
<sequence>MAAAAAVTTTATVGRAMAGKTAADVILVTTRDGMRRMIKWLEARYPVQACGQADRILFLQFRPEARLTEAQDGPALITTQDSVCPPKQARATQDLIERLSQDRGIGTAGAYVRFFPVTDQLPSDDPVAVAEYLRRFPLPMGSRLRLSVWPGDKAKPILDELLPHCELTPRVEDSTHLVSVVSQAGHTWCSVAEKSLFNEYFAMKQRGSNAVYNTGHPIGWRAVSRAYYKMDESLIRRPLDQRMRDGPLVGLDVGASPGGWSQRMAEFCDYVVAVDPAVLSVPHLRPETIPSGESPPKHAIIHIAGRIEASDTELARFAPYHLCACDMNVPRRQAMAFVRQIKPYMAIGGRLVLTIKLSERQNHLMNILAEVKDNLRALGFGNLTVFHLFANKNQEFTCVADYLSDESQLQRTPQEPLYFG</sequence>
<name>A9V5K7_MONBE</name>
<dbReference type="Gene3D" id="3.40.50.150">
    <property type="entry name" value="Vaccinia Virus protein VP39"/>
    <property type="match status" value="1"/>
</dbReference>
<accession>A9V5K7</accession>
<organism evidence="2 3">
    <name type="scientific">Monosiga brevicollis</name>
    <name type="common">Choanoflagellate</name>
    <dbReference type="NCBI Taxonomy" id="81824"/>
    <lineage>
        <taxon>Eukaryota</taxon>
        <taxon>Choanoflagellata</taxon>
        <taxon>Craspedida</taxon>
        <taxon>Salpingoecidae</taxon>
        <taxon>Monosiga</taxon>
    </lineage>
</organism>
<dbReference type="GO" id="GO:0032259">
    <property type="term" value="P:methylation"/>
    <property type="evidence" value="ECO:0007669"/>
    <property type="project" value="InterPro"/>
</dbReference>
<dbReference type="Pfam" id="PF01728">
    <property type="entry name" value="FtsJ"/>
    <property type="match status" value="1"/>
</dbReference>
<dbReference type="Proteomes" id="UP000001357">
    <property type="component" value="Unassembled WGS sequence"/>
</dbReference>
<dbReference type="InterPro" id="IPR029063">
    <property type="entry name" value="SAM-dependent_MTases_sf"/>
</dbReference>
<gene>
    <name evidence="2" type="ORF">MONBRDRAFT_33477</name>
</gene>
<dbReference type="EMBL" id="CH991561">
    <property type="protein sequence ID" value="EDQ87056.1"/>
    <property type="molecule type" value="Genomic_DNA"/>
</dbReference>
<evidence type="ECO:0000259" key="1">
    <source>
        <dbReference type="Pfam" id="PF01728"/>
    </source>
</evidence>
<dbReference type="RefSeq" id="XP_001747999.1">
    <property type="nucleotide sequence ID" value="XM_001747947.1"/>
</dbReference>
<dbReference type="AlphaFoldDB" id="A9V5K7"/>
<proteinExistence type="predicted"/>
<protein>
    <recommendedName>
        <fullName evidence="1">Ribosomal RNA methyltransferase FtsJ domain-containing protein</fullName>
    </recommendedName>
</protein>
<reference evidence="2 3" key="1">
    <citation type="journal article" date="2008" name="Nature">
        <title>The genome of the choanoflagellate Monosiga brevicollis and the origin of metazoans.</title>
        <authorList>
            <consortium name="JGI Sequencing"/>
            <person name="King N."/>
            <person name="Westbrook M.J."/>
            <person name="Young S.L."/>
            <person name="Kuo A."/>
            <person name="Abedin M."/>
            <person name="Chapman J."/>
            <person name="Fairclough S."/>
            <person name="Hellsten U."/>
            <person name="Isogai Y."/>
            <person name="Letunic I."/>
            <person name="Marr M."/>
            <person name="Pincus D."/>
            <person name="Putnam N."/>
            <person name="Rokas A."/>
            <person name="Wright K.J."/>
            <person name="Zuzow R."/>
            <person name="Dirks W."/>
            <person name="Good M."/>
            <person name="Goodstein D."/>
            <person name="Lemons D."/>
            <person name="Li W."/>
            <person name="Lyons J.B."/>
            <person name="Morris A."/>
            <person name="Nichols S."/>
            <person name="Richter D.J."/>
            <person name="Salamov A."/>
            <person name="Bork P."/>
            <person name="Lim W.A."/>
            <person name="Manning G."/>
            <person name="Miller W.T."/>
            <person name="McGinnis W."/>
            <person name="Shapiro H."/>
            <person name="Tjian R."/>
            <person name="Grigoriev I.V."/>
            <person name="Rokhsar D."/>
        </authorList>
    </citation>
    <scope>NUCLEOTIDE SEQUENCE [LARGE SCALE GENOMIC DNA]</scope>
    <source>
        <strain evidence="3">MX1 / ATCC 50154</strain>
    </source>
</reference>
<feature type="domain" description="Ribosomal RNA methyltransferase FtsJ" evidence="1">
    <location>
        <begin position="223"/>
        <end position="328"/>
    </location>
</feature>
<dbReference type="OMA" id="CELTPRV"/>
<dbReference type="InParanoid" id="A9V5K7"/>
<dbReference type="CDD" id="cd02440">
    <property type="entry name" value="AdoMet_MTases"/>
    <property type="match status" value="1"/>
</dbReference>
<dbReference type="InterPro" id="IPR002877">
    <property type="entry name" value="RNA_MeTrfase_FtsJ_dom"/>
</dbReference>
<keyword evidence="3" id="KW-1185">Reference proteome</keyword>